<keyword evidence="5" id="KW-0732">Signal</keyword>
<evidence type="ECO:0000256" key="2">
    <source>
        <dbReference type="ARBA" id="ARBA00004442"/>
    </source>
</evidence>
<organism evidence="8 9">
    <name type="scientific">Cymbomonas tetramitiformis</name>
    <dbReference type="NCBI Taxonomy" id="36881"/>
    <lineage>
        <taxon>Eukaryota</taxon>
        <taxon>Viridiplantae</taxon>
        <taxon>Chlorophyta</taxon>
        <taxon>Pyramimonadophyceae</taxon>
        <taxon>Pyramimonadales</taxon>
        <taxon>Pyramimonadaceae</taxon>
        <taxon>Cymbomonas</taxon>
    </lineage>
</organism>
<proteinExistence type="predicted"/>
<evidence type="ECO:0000313" key="8">
    <source>
        <dbReference type="EMBL" id="KAK3246514.1"/>
    </source>
</evidence>
<keyword evidence="9" id="KW-1185">Reference proteome</keyword>
<dbReference type="Pfam" id="PF02415">
    <property type="entry name" value="Chlam_PMP"/>
    <property type="match status" value="1"/>
</dbReference>
<evidence type="ECO:0000256" key="5">
    <source>
        <dbReference type="ARBA" id="ARBA00022729"/>
    </source>
</evidence>
<keyword evidence="7" id="KW-0998">Cell outer membrane</keyword>
<dbReference type="PANTHER" id="PTHR11319">
    <property type="entry name" value="G PROTEIN-COUPLED RECEPTOR-RELATED"/>
    <property type="match status" value="1"/>
</dbReference>
<dbReference type="SUPFAM" id="SSF51126">
    <property type="entry name" value="Pectin lyase-like"/>
    <property type="match status" value="2"/>
</dbReference>
<evidence type="ECO:0000256" key="4">
    <source>
        <dbReference type="ARBA" id="ARBA00022525"/>
    </source>
</evidence>
<evidence type="ECO:0000256" key="3">
    <source>
        <dbReference type="ARBA" id="ARBA00004613"/>
    </source>
</evidence>
<comment type="caution">
    <text evidence="8">The sequence shown here is derived from an EMBL/GenBank/DDBJ whole genome shotgun (WGS) entry which is preliminary data.</text>
</comment>
<keyword evidence="6" id="KW-0472">Membrane</keyword>
<dbReference type="InterPro" id="IPR003368">
    <property type="entry name" value="POMP_repeat"/>
</dbReference>
<evidence type="ECO:0000313" key="9">
    <source>
        <dbReference type="Proteomes" id="UP001190700"/>
    </source>
</evidence>
<dbReference type="Proteomes" id="UP001190700">
    <property type="component" value="Unassembled WGS sequence"/>
</dbReference>
<gene>
    <name evidence="8" type="ORF">CYMTET_43953</name>
</gene>
<evidence type="ECO:0008006" key="10">
    <source>
        <dbReference type="Google" id="ProtNLM"/>
    </source>
</evidence>
<protein>
    <recommendedName>
        <fullName evidence="10">Polymorphic outer membrane protein</fullName>
    </recommendedName>
</protein>
<dbReference type="InterPro" id="IPR006626">
    <property type="entry name" value="PbH1"/>
</dbReference>
<comment type="subcellular location">
    <subcellularLocation>
        <location evidence="1">Cell envelope</location>
    </subcellularLocation>
    <subcellularLocation>
        <location evidence="2">Cell outer membrane</location>
    </subcellularLocation>
    <subcellularLocation>
        <location evidence="3">Secreted</location>
    </subcellularLocation>
</comment>
<evidence type="ECO:0000256" key="1">
    <source>
        <dbReference type="ARBA" id="ARBA00004196"/>
    </source>
</evidence>
<accession>A0AAE0C2G3</accession>
<evidence type="ECO:0000256" key="7">
    <source>
        <dbReference type="ARBA" id="ARBA00023237"/>
    </source>
</evidence>
<dbReference type="SMART" id="SM00710">
    <property type="entry name" value="PbH1"/>
    <property type="match status" value="10"/>
</dbReference>
<dbReference type="EMBL" id="LGRX02029745">
    <property type="protein sequence ID" value="KAK3246514.1"/>
    <property type="molecule type" value="Genomic_DNA"/>
</dbReference>
<dbReference type="PANTHER" id="PTHR11319:SF35">
    <property type="entry name" value="OUTER MEMBRANE PROTEIN PMPC-RELATED"/>
    <property type="match status" value="1"/>
</dbReference>
<dbReference type="GO" id="GO:0005576">
    <property type="term" value="C:extracellular region"/>
    <property type="evidence" value="ECO:0007669"/>
    <property type="project" value="UniProtKB-SubCell"/>
</dbReference>
<keyword evidence="4" id="KW-0964">Secreted</keyword>
<name>A0AAE0C2G3_9CHLO</name>
<dbReference type="InterPro" id="IPR011050">
    <property type="entry name" value="Pectin_lyase_fold/virulence"/>
</dbReference>
<dbReference type="AlphaFoldDB" id="A0AAE0C2G3"/>
<reference evidence="8 9" key="1">
    <citation type="journal article" date="2015" name="Genome Biol. Evol.">
        <title>Comparative Genomics of a Bacterivorous Green Alga Reveals Evolutionary Causalities and Consequences of Phago-Mixotrophic Mode of Nutrition.</title>
        <authorList>
            <person name="Burns J.A."/>
            <person name="Paasch A."/>
            <person name="Narechania A."/>
            <person name="Kim E."/>
        </authorList>
    </citation>
    <scope>NUCLEOTIDE SEQUENCE [LARGE SCALE GENOMIC DNA]</scope>
    <source>
        <strain evidence="8 9">PLY_AMNH</strain>
    </source>
</reference>
<sequence>MQGNGGAFGIDGSIFAAALIIHGSIFSNNIAEGDGGAFSFSSAGPISITGSTFSSNIASNGGAFQESGAAAVDIDNCSFVDNAAPEYSYSGKGNGGAFISNTNGDVNIVNTDFFNNTAGDDGGAFVTSSLRIFVYQSMFVGNAATGESYTSNGGVFVTKGRDVSVQISGSTFLGNSASEGEGGVFTTVYPAGVLLESSIFEDNHAEDVGVFKLDWGNSGIIVNISSCSFTGNRATTGAGGVFWKRLGADMYISDSLFANNSASRMGGVAYTGSNGHWVIRNSLFISNHARSYSGSGGVFSIDLGSVNYRADVNISASAFRGNTAAIKGGALFVLASPSALVMRIEGSAFDGNIAAGAGGALYTWQWGHIDISDTSFSGNQATLVNQPGVDLDLSYIPHSGGGGAIYADNAFAISTRNATFVANEAQGFGGAVLFTTDDEWNRNGVHAWDEARGIIHITGGSVSHNAAESRWYSFATLDLFLLSSLSLSL</sequence>
<evidence type="ECO:0000256" key="6">
    <source>
        <dbReference type="ARBA" id="ARBA00023136"/>
    </source>
</evidence>